<gene>
    <name evidence="2" type="ORF">A2954_07590</name>
</gene>
<dbReference type="Proteomes" id="UP000177698">
    <property type="component" value="Unassembled WGS sequence"/>
</dbReference>
<dbReference type="EMBL" id="MGAG01000010">
    <property type="protein sequence ID" value="OGK41712.1"/>
    <property type="molecule type" value="Genomic_DNA"/>
</dbReference>
<evidence type="ECO:0000313" key="3">
    <source>
        <dbReference type="Proteomes" id="UP000177698"/>
    </source>
</evidence>
<name>A0A1F7IEC6_9BACT</name>
<comment type="caution">
    <text evidence="2">The sequence shown here is derived from an EMBL/GenBank/DDBJ whole genome shotgun (WGS) entry which is preliminary data.</text>
</comment>
<evidence type="ECO:0000256" key="1">
    <source>
        <dbReference type="SAM" id="Phobius"/>
    </source>
</evidence>
<protein>
    <submittedName>
        <fullName evidence="2">Uncharacterized protein</fullName>
    </submittedName>
</protein>
<proteinExistence type="predicted"/>
<feature type="transmembrane region" description="Helical" evidence="1">
    <location>
        <begin position="44"/>
        <end position="67"/>
    </location>
</feature>
<sequence>MKTLNYRLRQKLDEVYSVQPNDLGIPVLTNMYHFVTKFFKTMPFILIIPSSFVGALILYLLFGTLTIKLVSILQYGF</sequence>
<accession>A0A1F7IEC6</accession>
<keyword evidence="1" id="KW-0472">Membrane</keyword>
<reference evidence="2 3" key="1">
    <citation type="journal article" date="2016" name="Nat. Commun.">
        <title>Thousands of microbial genomes shed light on interconnected biogeochemical processes in an aquifer system.</title>
        <authorList>
            <person name="Anantharaman K."/>
            <person name="Brown C.T."/>
            <person name="Hug L.A."/>
            <person name="Sharon I."/>
            <person name="Castelle C.J."/>
            <person name="Probst A.J."/>
            <person name="Thomas B.C."/>
            <person name="Singh A."/>
            <person name="Wilkins M.J."/>
            <person name="Karaoz U."/>
            <person name="Brodie E.L."/>
            <person name="Williams K.H."/>
            <person name="Hubbard S.S."/>
            <person name="Banfield J.F."/>
        </authorList>
    </citation>
    <scope>NUCLEOTIDE SEQUENCE [LARGE SCALE GENOMIC DNA]</scope>
</reference>
<evidence type="ECO:0000313" key="2">
    <source>
        <dbReference type="EMBL" id="OGK41712.1"/>
    </source>
</evidence>
<keyword evidence="1" id="KW-0812">Transmembrane</keyword>
<keyword evidence="1" id="KW-1133">Transmembrane helix</keyword>
<dbReference type="STRING" id="1802056.A2954_07590"/>
<organism evidence="2 3">
    <name type="scientific">Candidatus Roizmanbacteria bacterium RIFCSPLOWO2_01_FULL_37_12</name>
    <dbReference type="NCBI Taxonomy" id="1802056"/>
    <lineage>
        <taxon>Bacteria</taxon>
        <taxon>Candidatus Roizmaniibacteriota</taxon>
    </lineage>
</organism>
<dbReference type="AlphaFoldDB" id="A0A1F7IEC6"/>